<keyword evidence="2" id="KW-0547">Nucleotide-binding</keyword>
<comment type="caution">
    <text evidence="6">The sequence shown here is derived from an EMBL/GenBank/DDBJ whole genome shotgun (WGS) entry which is preliminary data.</text>
</comment>
<dbReference type="Proteomes" id="UP000383932">
    <property type="component" value="Unassembled WGS sequence"/>
</dbReference>
<evidence type="ECO:0000259" key="5">
    <source>
        <dbReference type="PROSITE" id="PS50893"/>
    </source>
</evidence>
<dbReference type="SUPFAM" id="SSF52540">
    <property type="entry name" value="P-loop containing nucleoside triphosphate hydrolases"/>
    <property type="match status" value="2"/>
</dbReference>
<feature type="region of interest" description="Disordered" evidence="4">
    <location>
        <begin position="664"/>
        <end position="694"/>
    </location>
</feature>
<evidence type="ECO:0000313" key="7">
    <source>
        <dbReference type="Proteomes" id="UP000383932"/>
    </source>
</evidence>
<dbReference type="Pfam" id="PF00005">
    <property type="entry name" value="ABC_tran"/>
    <property type="match status" value="3"/>
</dbReference>
<dbReference type="Gene3D" id="3.40.50.300">
    <property type="entry name" value="P-loop containing nucleotide triphosphate hydrolases"/>
    <property type="match status" value="3"/>
</dbReference>
<keyword evidence="1" id="KW-0677">Repeat</keyword>
<dbReference type="InterPro" id="IPR003593">
    <property type="entry name" value="AAA+_ATPase"/>
</dbReference>
<keyword evidence="7" id="KW-1185">Reference proteome</keyword>
<dbReference type="InterPro" id="IPR027417">
    <property type="entry name" value="P-loop_NTPase"/>
</dbReference>
<keyword evidence="3 6" id="KW-0067">ATP-binding</keyword>
<dbReference type="GO" id="GO:0005524">
    <property type="term" value="F:ATP binding"/>
    <property type="evidence" value="ECO:0007669"/>
    <property type="project" value="UniProtKB-KW"/>
</dbReference>
<accession>A0A5N5QIC7</accession>
<proteinExistence type="predicted"/>
<dbReference type="EMBL" id="SSOP01000102">
    <property type="protein sequence ID" value="KAB5591495.1"/>
    <property type="molecule type" value="Genomic_DNA"/>
</dbReference>
<dbReference type="OrthoDB" id="2110130at2759"/>
<feature type="compositionally biased region" description="Acidic residues" evidence="4">
    <location>
        <begin position="665"/>
        <end position="682"/>
    </location>
</feature>
<evidence type="ECO:0000256" key="4">
    <source>
        <dbReference type="SAM" id="MobiDB-lite"/>
    </source>
</evidence>
<evidence type="ECO:0000256" key="2">
    <source>
        <dbReference type="ARBA" id="ARBA00022741"/>
    </source>
</evidence>
<dbReference type="GO" id="GO:0016887">
    <property type="term" value="F:ATP hydrolysis activity"/>
    <property type="evidence" value="ECO:0007669"/>
    <property type="project" value="InterPro"/>
</dbReference>
<gene>
    <name evidence="6" type="ORF">CTheo_5052</name>
</gene>
<sequence>MSSSKSKASKVASSMAGKIVATSQTSRFHVDTLVTLSKERKDSSAALNIVNISIGNRDILVDSHLRLKTGVRYGLVGRNGQGKSTILKALAEKIIPGIHENLRILLVGQIDDSLLGLNSTSVEDSTESSVVRVVVRSDLRRETAIWEYKTLSTALESDSDVQLMEVLATLRFKRAQKDLELAQKIALKRSGARGAEARKQLLVCEKQVADLQTEQFAFRLTSVKDGKAEICPEGSATTHTAASNLLAEIQATLESIDAEATESNARVILLGLGFSTDQLDKPFSSLSGGWRSRCTLASALLQKPDLLILDEPTNYLDIPSVIWLQRYLTNLEGTTILIVAHDRTFLDEVTEETIILREQKLAYHEGAISACERAAAKKRKSQIRMRDALDKKREAVEKSITEGARAARKTGDDNKARMVKSRQKKLEDRWGVEVNEKGHRFKLNRDFGGYHLTSRGDVELESIDPPVNLPFPDPEDLRFPGPLCSATNVSYRYSSSGPMILDNVTIIIHPGDRVGLVGKNGEGKSTLVKLLIGQLKPTKGVIERHPRLRIGYYSQHSVEELADPRAGTASAVDYFVEELKSRHNIQIDDGTTRSFLGSFGLQGRIATNPITPDILVLDEVSTHLDMDTNVGLMKALRGFKGGILLVSHDRHLVRCVVEGAPLIPEGDEVDEYEEEEEEDDDDPGKSGPVYRVGPKGRLRLLSGGVNEASFPRIRFIHNERS</sequence>
<dbReference type="InterPro" id="IPR003439">
    <property type="entry name" value="ABC_transporter-like_ATP-bd"/>
</dbReference>
<evidence type="ECO:0000313" key="6">
    <source>
        <dbReference type="EMBL" id="KAB5591495.1"/>
    </source>
</evidence>
<dbReference type="InterPro" id="IPR050611">
    <property type="entry name" value="ABCF"/>
</dbReference>
<feature type="domain" description="ABC transporter" evidence="5">
    <location>
        <begin position="44"/>
        <end position="383"/>
    </location>
</feature>
<dbReference type="FunFam" id="3.40.50.300:FF:000011">
    <property type="entry name" value="Putative ABC transporter ATP-binding component"/>
    <property type="match status" value="1"/>
</dbReference>
<dbReference type="PROSITE" id="PS50893">
    <property type="entry name" value="ABC_TRANSPORTER_2"/>
    <property type="match status" value="2"/>
</dbReference>
<organism evidence="6 7">
    <name type="scientific">Ceratobasidium theobromae</name>
    <dbReference type="NCBI Taxonomy" id="1582974"/>
    <lineage>
        <taxon>Eukaryota</taxon>
        <taxon>Fungi</taxon>
        <taxon>Dikarya</taxon>
        <taxon>Basidiomycota</taxon>
        <taxon>Agaricomycotina</taxon>
        <taxon>Agaricomycetes</taxon>
        <taxon>Cantharellales</taxon>
        <taxon>Ceratobasidiaceae</taxon>
        <taxon>Ceratobasidium</taxon>
    </lineage>
</organism>
<dbReference type="SMART" id="SM00382">
    <property type="entry name" value="AAA"/>
    <property type="match status" value="2"/>
</dbReference>
<evidence type="ECO:0000256" key="3">
    <source>
        <dbReference type="ARBA" id="ARBA00022840"/>
    </source>
</evidence>
<evidence type="ECO:0000256" key="1">
    <source>
        <dbReference type="ARBA" id="ARBA00022737"/>
    </source>
</evidence>
<dbReference type="AlphaFoldDB" id="A0A5N5QIC7"/>
<feature type="domain" description="ABC transporter" evidence="5">
    <location>
        <begin position="484"/>
        <end position="690"/>
    </location>
</feature>
<dbReference type="PANTHER" id="PTHR19211:SF135">
    <property type="entry name" value="ATPASE, PUTATIVE (AFU_ORTHOLOGUE AFUA_1G16440)-RELATED"/>
    <property type="match status" value="1"/>
</dbReference>
<dbReference type="PANTHER" id="PTHR19211">
    <property type="entry name" value="ATP-BINDING TRANSPORT PROTEIN-RELATED"/>
    <property type="match status" value="1"/>
</dbReference>
<reference evidence="6 7" key="1">
    <citation type="journal article" date="2019" name="Fungal Biol. Biotechnol.">
        <title>Draft genome sequence of fastidious pathogen Ceratobasidium theobromae, which causes vascular-streak dieback in Theobroma cacao.</title>
        <authorList>
            <person name="Ali S.S."/>
            <person name="Asman A."/>
            <person name="Shao J."/>
            <person name="Firmansyah A.P."/>
            <person name="Susilo A.W."/>
            <person name="Rosmana A."/>
            <person name="McMahon P."/>
            <person name="Junaid M."/>
            <person name="Guest D."/>
            <person name="Kheng T.Y."/>
            <person name="Meinhardt L.W."/>
            <person name="Bailey B.A."/>
        </authorList>
    </citation>
    <scope>NUCLEOTIDE SEQUENCE [LARGE SCALE GENOMIC DNA]</scope>
    <source>
        <strain evidence="6 7">CT2</strain>
    </source>
</reference>
<protein>
    <submittedName>
        <fullName evidence="6">ATP-binding ABC transporter</fullName>
    </submittedName>
</protein>
<name>A0A5N5QIC7_9AGAM</name>
<dbReference type="CDD" id="cd03221">
    <property type="entry name" value="ABCF_EF-3"/>
    <property type="match status" value="1"/>
</dbReference>